<dbReference type="STRING" id="1903181.BTN85_0436"/>
<dbReference type="InParanoid" id="A0A1Q6DUE1"/>
<accession>A0A1Q6DUE1</accession>
<keyword evidence="2" id="KW-1185">Reference proteome</keyword>
<dbReference type="AlphaFoldDB" id="A0A1Q6DUE1"/>
<proteinExistence type="predicted"/>
<dbReference type="Gene3D" id="3.60.15.10">
    <property type="entry name" value="Ribonuclease Z/Hydroxyacylglutathione hydrolase-like"/>
    <property type="match status" value="1"/>
</dbReference>
<reference evidence="1" key="1">
    <citation type="submission" date="2016-12" db="EMBL/GenBank/DDBJ databases">
        <title>Discovery of methanogenic haloarchaea.</title>
        <authorList>
            <person name="Sorokin D.Y."/>
            <person name="Makarova K.S."/>
            <person name="Abbas B."/>
            <person name="Ferrer M."/>
            <person name="Golyshin P.N."/>
        </authorList>
    </citation>
    <scope>NUCLEOTIDE SEQUENCE [LARGE SCALE GENOMIC DNA]</scope>
    <source>
        <strain evidence="1">HMET1</strain>
    </source>
</reference>
<dbReference type="Pfam" id="PF13483">
    <property type="entry name" value="Lactamase_B_3"/>
    <property type="match status" value="1"/>
</dbReference>
<name>A0A1Q6DUE1_METT1</name>
<dbReference type="GO" id="GO:0016787">
    <property type="term" value="F:hydrolase activity"/>
    <property type="evidence" value="ECO:0007669"/>
    <property type="project" value="UniProtKB-KW"/>
</dbReference>
<dbReference type="Proteomes" id="UP000185744">
    <property type="component" value="Unassembled WGS sequence"/>
</dbReference>
<protein>
    <submittedName>
        <fullName evidence="1">Zn-dependent hydrolase of the beta-lactamase fold</fullName>
    </submittedName>
</protein>
<evidence type="ECO:0000313" key="2">
    <source>
        <dbReference type="Proteomes" id="UP000185744"/>
    </source>
</evidence>
<organism evidence="1 2">
    <name type="scientific">Methanohalarchaeum thermophilum</name>
    <dbReference type="NCBI Taxonomy" id="1903181"/>
    <lineage>
        <taxon>Archaea</taxon>
        <taxon>Methanobacteriati</taxon>
        <taxon>Methanobacteriota</taxon>
        <taxon>Methanonatronarchaeia</taxon>
        <taxon>Methanonatronarchaeales</taxon>
        <taxon>Methanonatronarchaeaceae</taxon>
        <taxon>Candidatus Methanohalarchaeum</taxon>
    </lineage>
</organism>
<sequence>MKIKWWGHACFEIKGEENIVIDPHDGNSVGLEKPNVEASIVLVTHDHYDHNATDIVSGNPIKISELGYTSMRGVKINGVKTYHDKSKGERRGENIVYNIDINGINFCHLGDLGHELDQKKIREIGKVDILFVPVGGNFTINAEEAKKVVEEINPSIAIPMHYKVPGLNIPIDRVEKFTELVSNVSRVSNPYNVPKKLPQETKIKVFNP</sequence>
<dbReference type="PANTHER" id="PTHR42967">
    <property type="entry name" value="METAL DEPENDENT HYDROLASE"/>
    <property type="match status" value="1"/>
</dbReference>
<comment type="caution">
    <text evidence="1">The sequence shown here is derived from an EMBL/GenBank/DDBJ whole genome shotgun (WGS) entry which is preliminary data.</text>
</comment>
<dbReference type="InterPro" id="IPR036866">
    <property type="entry name" value="RibonucZ/Hydroxyglut_hydro"/>
</dbReference>
<dbReference type="EMBL" id="MSDW01000001">
    <property type="protein sequence ID" value="OKY77958.1"/>
    <property type="molecule type" value="Genomic_DNA"/>
</dbReference>
<evidence type="ECO:0000313" key="1">
    <source>
        <dbReference type="EMBL" id="OKY77958.1"/>
    </source>
</evidence>
<dbReference type="PANTHER" id="PTHR42967:SF1">
    <property type="entry name" value="MBL FOLD METALLO-HYDROLASE"/>
    <property type="match status" value="1"/>
</dbReference>
<dbReference type="SUPFAM" id="SSF56281">
    <property type="entry name" value="Metallo-hydrolase/oxidoreductase"/>
    <property type="match status" value="1"/>
</dbReference>
<keyword evidence="1" id="KW-0378">Hydrolase</keyword>
<gene>
    <name evidence="1" type="ORF">BTN85_0436</name>
</gene>